<evidence type="ECO:0000313" key="13">
    <source>
        <dbReference type="EMBL" id="MBC3807011.1"/>
    </source>
</evidence>
<evidence type="ECO:0000256" key="5">
    <source>
        <dbReference type="ARBA" id="ARBA00022556"/>
    </source>
</evidence>
<keyword evidence="3" id="KW-0444">Lipid biosynthesis</keyword>
<feature type="transmembrane region" description="Helical" evidence="11">
    <location>
        <begin position="79"/>
        <end position="97"/>
    </location>
</feature>
<keyword evidence="8 11" id="KW-1133">Transmembrane helix</keyword>
<organism evidence="13 14">
    <name type="scientific">Undibacterium seohonense</name>
    <dbReference type="NCBI Taxonomy" id="1344950"/>
    <lineage>
        <taxon>Bacteria</taxon>
        <taxon>Pseudomonadati</taxon>
        <taxon>Pseudomonadota</taxon>
        <taxon>Betaproteobacteria</taxon>
        <taxon>Burkholderiales</taxon>
        <taxon>Oxalobacteraceae</taxon>
        <taxon>Undibacterium</taxon>
    </lineage>
</organism>
<dbReference type="PANTHER" id="PTHR30561:SF9">
    <property type="entry name" value="4-AMINO-4-DEOXY-L-ARABINOSE-PHOSPHOUNDECAPRENOL FLIPPASE SUBUNIT ARNF-RELATED"/>
    <property type="match status" value="1"/>
</dbReference>
<feature type="transmembrane region" description="Helical" evidence="11">
    <location>
        <begin position="26"/>
        <end position="46"/>
    </location>
</feature>
<dbReference type="EMBL" id="JACOFW010000005">
    <property type="protein sequence ID" value="MBC3807011.1"/>
    <property type="molecule type" value="Genomic_DNA"/>
</dbReference>
<evidence type="ECO:0000256" key="7">
    <source>
        <dbReference type="ARBA" id="ARBA00022985"/>
    </source>
</evidence>
<evidence type="ECO:0000256" key="6">
    <source>
        <dbReference type="ARBA" id="ARBA00022692"/>
    </source>
</evidence>
<dbReference type="InterPro" id="IPR000390">
    <property type="entry name" value="Small_drug/metabolite_transptr"/>
</dbReference>
<keyword evidence="10 11" id="KW-0472">Membrane</keyword>
<dbReference type="Proteomes" id="UP000648257">
    <property type="component" value="Unassembled WGS sequence"/>
</dbReference>
<dbReference type="Gene3D" id="1.10.3730.20">
    <property type="match status" value="1"/>
</dbReference>
<dbReference type="SUPFAM" id="SSF103481">
    <property type="entry name" value="Multidrug resistance efflux transporter EmrE"/>
    <property type="match status" value="1"/>
</dbReference>
<keyword evidence="14" id="KW-1185">Reference proteome</keyword>
<comment type="caution">
    <text evidence="13">The sequence shown here is derived from an EMBL/GenBank/DDBJ whole genome shotgun (WGS) entry which is preliminary data.</text>
</comment>
<keyword evidence="2" id="KW-1003">Cell membrane</keyword>
<name>A0ABR6X2J6_9BURK</name>
<evidence type="ECO:0000256" key="2">
    <source>
        <dbReference type="ARBA" id="ARBA00022475"/>
    </source>
</evidence>
<evidence type="ECO:0000256" key="11">
    <source>
        <dbReference type="SAM" id="Phobius"/>
    </source>
</evidence>
<dbReference type="InterPro" id="IPR000620">
    <property type="entry name" value="EamA_dom"/>
</dbReference>
<evidence type="ECO:0000256" key="4">
    <source>
        <dbReference type="ARBA" id="ARBA00022519"/>
    </source>
</evidence>
<accession>A0ABR6X2J6</accession>
<comment type="subcellular location">
    <subcellularLocation>
        <location evidence="1">Cell membrane</location>
        <topology evidence="1">Multi-pass membrane protein</topology>
    </subcellularLocation>
</comment>
<sequence>MSQPSMQNRAADANWLTSILALMQNYWVVGGLGLYFFGALVWLKVLAKVELSFAYPFVGLGFILTMVFGKLFLGDAITLQRFLGTCLVISGVLLIAIDSKA</sequence>
<dbReference type="PANTHER" id="PTHR30561">
    <property type="entry name" value="SMR FAMILY PROTON-DEPENDENT DRUG EFFLUX TRANSPORTER SUGE"/>
    <property type="match status" value="1"/>
</dbReference>
<evidence type="ECO:0000256" key="8">
    <source>
        <dbReference type="ARBA" id="ARBA00022989"/>
    </source>
</evidence>
<feature type="domain" description="EamA" evidence="12">
    <location>
        <begin position="34"/>
        <end position="96"/>
    </location>
</feature>
<feature type="transmembrane region" description="Helical" evidence="11">
    <location>
        <begin position="53"/>
        <end position="73"/>
    </location>
</feature>
<dbReference type="InterPro" id="IPR037185">
    <property type="entry name" value="EmrE-like"/>
</dbReference>
<keyword evidence="9" id="KW-0443">Lipid metabolism</keyword>
<keyword evidence="7" id="KW-0448">Lipopolysaccharide biosynthesis</keyword>
<gene>
    <name evidence="13" type="ORF">H8K52_06590</name>
</gene>
<evidence type="ECO:0000256" key="9">
    <source>
        <dbReference type="ARBA" id="ARBA00023098"/>
    </source>
</evidence>
<evidence type="ECO:0000256" key="1">
    <source>
        <dbReference type="ARBA" id="ARBA00004651"/>
    </source>
</evidence>
<evidence type="ECO:0000256" key="10">
    <source>
        <dbReference type="ARBA" id="ARBA00023136"/>
    </source>
</evidence>
<evidence type="ECO:0000313" key="14">
    <source>
        <dbReference type="Proteomes" id="UP000648257"/>
    </source>
</evidence>
<evidence type="ECO:0000259" key="12">
    <source>
        <dbReference type="Pfam" id="PF00892"/>
    </source>
</evidence>
<reference evidence="13 14" key="1">
    <citation type="submission" date="2020-08" db="EMBL/GenBank/DDBJ databases">
        <title>Novel species isolated from subtropical streams in China.</title>
        <authorList>
            <person name="Lu H."/>
        </authorList>
    </citation>
    <scope>NUCLEOTIDE SEQUENCE [LARGE SCALE GENOMIC DNA]</scope>
    <source>
        <strain evidence="13 14">KACC 16656</strain>
    </source>
</reference>
<keyword evidence="6 11" id="KW-0812">Transmembrane</keyword>
<keyword evidence="5" id="KW-0441">Lipid A biosynthesis</keyword>
<proteinExistence type="predicted"/>
<keyword evidence="4" id="KW-0997">Cell inner membrane</keyword>
<evidence type="ECO:0000256" key="3">
    <source>
        <dbReference type="ARBA" id="ARBA00022516"/>
    </source>
</evidence>
<protein>
    <submittedName>
        <fullName evidence="13">EamA family transporter</fullName>
    </submittedName>
</protein>
<dbReference type="Pfam" id="PF00892">
    <property type="entry name" value="EamA"/>
    <property type="match status" value="1"/>
</dbReference>